<dbReference type="OrthoDB" id="4266305at2"/>
<gene>
    <name evidence="2" type="ORF">FB563_0369</name>
</gene>
<dbReference type="AlphaFoldDB" id="A0A542U8R7"/>
<evidence type="ECO:0000313" key="2">
    <source>
        <dbReference type="EMBL" id="TQK95474.1"/>
    </source>
</evidence>
<dbReference type="Gene3D" id="2.80.10.50">
    <property type="match status" value="1"/>
</dbReference>
<sequence length="190" mass="20689">MRKIALLLGLALSASVAAAAPAAANGPGYPPSNQAVIISNASTGFYLQTDTQNENRPQYVQVWYPWPLANEGSGSVWRLKQKYGDHYVIETEPIKNPTPACLTVPDNAKDNGPLTVTDCNGGPAQDWIVREDGTSETYTITPAGANFRQWAITSQSQNYPHPDVYVTLKHFTGTNAPTNMRWKIDPRSAA</sequence>
<dbReference type="SUPFAM" id="SSF50370">
    <property type="entry name" value="Ricin B-like lectins"/>
    <property type="match status" value="1"/>
</dbReference>
<evidence type="ECO:0000256" key="1">
    <source>
        <dbReference type="SAM" id="SignalP"/>
    </source>
</evidence>
<dbReference type="GO" id="GO:0030246">
    <property type="term" value="F:carbohydrate binding"/>
    <property type="evidence" value="ECO:0007669"/>
    <property type="project" value="UniProtKB-KW"/>
</dbReference>
<dbReference type="GeneID" id="91461263"/>
<keyword evidence="3" id="KW-1185">Reference proteome</keyword>
<keyword evidence="1" id="KW-0732">Signal</keyword>
<dbReference type="InterPro" id="IPR035992">
    <property type="entry name" value="Ricin_B-like_lectins"/>
</dbReference>
<reference evidence="2 3" key="1">
    <citation type="submission" date="2019-06" db="EMBL/GenBank/DDBJ databases">
        <title>Sequencing the genomes of 1000 actinobacteria strains.</title>
        <authorList>
            <person name="Klenk H.-P."/>
        </authorList>
    </citation>
    <scope>NUCLEOTIDE SEQUENCE [LARGE SCALE GENOMIC DNA]</scope>
    <source>
        <strain evidence="2 3">DSM 41929</strain>
    </source>
</reference>
<protein>
    <submittedName>
        <fullName evidence="2">Ricin-type beta-trefoil lectin protein</fullName>
    </submittedName>
</protein>
<feature type="signal peptide" evidence="1">
    <location>
        <begin position="1"/>
        <end position="19"/>
    </location>
</feature>
<proteinExistence type="predicted"/>
<comment type="caution">
    <text evidence="2">The sequence shown here is derived from an EMBL/GenBank/DDBJ whole genome shotgun (WGS) entry which is preliminary data.</text>
</comment>
<dbReference type="EMBL" id="VFNX01000001">
    <property type="protein sequence ID" value="TQK95474.1"/>
    <property type="molecule type" value="Genomic_DNA"/>
</dbReference>
<dbReference type="PROSITE" id="PS50231">
    <property type="entry name" value="RICIN_B_LECTIN"/>
    <property type="match status" value="1"/>
</dbReference>
<feature type="chain" id="PRO_5021752947" evidence="1">
    <location>
        <begin position="20"/>
        <end position="190"/>
    </location>
</feature>
<keyword evidence="2" id="KW-0430">Lectin</keyword>
<name>A0A542U8R7_9ACTN</name>
<organism evidence="2 3">
    <name type="scientific">Streptomyces puniciscabiei</name>
    <dbReference type="NCBI Taxonomy" id="164348"/>
    <lineage>
        <taxon>Bacteria</taxon>
        <taxon>Bacillati</taxon>
        <taxon>Actinomycetota</taxon>
        <taxon>Actinomycetes</taxon>
        <taxon>Kitasatosporales</taxon>
        <taxon>Streptomycetaceae</taxon>
        <taxon>Streptomyces</taxon>
    </lineage>
</organism>
<dbReference type="Proteomes" id="UP000318103">
    <property type="component" value="Unassembled WGS sequence"/>
</dbReference>
<evidence type="ECO:0000313" key="3">
    <source>
        <dbReference type="Proteomes" id="UP000318103"/>
    </source>
</evidence>
<accession>A0A542U8R7</accession>
<dbReference type="RefSeq" id="WP_037662501.1">
    <property type="nucleotide sequence ID" value="NZ_JBPJFI010000001.1"/>
</dbReference>